<dbReference type="InterPro" id="IPR007627">
    <property type="entry name" value="RNA_pol_sigma70_r2"/>
</dbReference>
<dbReference type="EMBL" id="CP001681">
    <property type="protein sequence ID" value="ACU02286.1"/>
    <property type="molecule type" value="Genomic_DNA"/>
</dbReference>
<name>C6XXN2_PEDHD</name>
<dbReference type="PANTHER" id="PTHR43133:SF46">
    <property type="entry name" value="RNA POLYMERASE SIGMA-70 FACTOR ECF SUBFAMILY"/>
    <property type="match status" value="1"/>
</dbReference>
<dbReference type="SUPFAM" id="SSF88659">
    <property type="entry name" value="Sigma3 and sigma4 domains of RNA polymerase sigma factors"/>
    <property type="match status" value="1"/>
</dbReference>
<dbReference type="InterPro" id="IPR014284">
    <property type="entry name" value="RNA_pol_sigma-70_dom"/>
</dbReference>
<keyword evidence="8" id="KW-1185">Reference proteome</keyword>
<dbReference type="Pfam" id="PF08281">
    <property type="entry name" value="Sigma70_r4_2"/>
    <property type="match status" value="1"/>
</dbReference>
<dbReference type="HOGENOM" id="CLU_047691_4_2_10"/>
<comment type="similarity">
    <text evidence="1">Belongs to the sigma-70 factor family. ECF subfamily.</text>
</comment>
<keyword evidence="4" id="KW-0804">Transcription</keyword>
<dbReference type="eggNOG" id="COG1595">
    <property type="taxonomic scope" value="Bacteria"/>
</dbReference>
<gene>
    <name evidence="7" type="ordered locus">Phep_0060</name>
</gene>
<dbReference type="InterPro" id="IPR013249">
    <property type="entry name" value="RNA_pol_sigma70_r4_t2"/>
</dbReference>
<evidence type="ECO:0000256" key="2">
    <source>
        <dbReference type="ARBA" id="ARBA00023015"/>
    </source>
</evidence>
<dbReference type="InterPro" id="IPR036388">
    <property type="entry name" value="WH-like_DNA-bd_sf"/>
</dbReference>
<dbReference type="SUPFAM" id="SSF88946">
    <property type="entry name" value="Sigma2 domain of RNA polymerase sigma factors"/>
    <property type="match status" value="1"/>
</dbReference>
<dbReference type="NCBIfam" id="TIGR02937">
    <property type="entry name" value="sigma70-ECF"/>
    <property type="match status" value="1"/>
</dbReference>
<dbReference type="STRING" id="485917.Phep_0060"/>
<dbReference type="OrthoDB" id="9150024at2"/>
<dbReference type="GO" id="GO:0006352">
    <property type="term" value="P:DNA-templated transcription initiation"/>
    <property type="evidence" value="ECO:0007669"/>
    <property type="project" value="InterPro"/>
</dbReference>
<dbReference type="Pfam" id="PF04542">
    <property type="entry name" value="Sigma70_r2"/>
    <property type="match status" value="1"/>
</dbReference>
<organism evidence="7 8">
    <name type="scientific">Pedobacter heparinus (strain ATCC 13125 / DSM 2366 / CIP 104194 / JCM 7457 / NBRC 12017 / NCIMB 9290 / NRRL B-14731 / HIM 762-3)</name>
    <dbReference type="NCBI Taxonomy" id="485917"/>
    <lineage>
        <taxon>Bacteria</taxon>
        <taxon>Pseudomonadati</taxon>
        <taxon>Bacteroidota</taxon>
        <taxon>Sphingobacteriia</taxon>
        <taxon>Sphingobacteriales</taxon>
        <taxon>Sphingobacteriaceae</taxon>
        <taxon>Pedobacter</taxon>
    </lineage>
</organism>
<dbReference type="PANTHER" id="PTHR43133">
    <property type="entry name" value="RNA POLYMERASE ECF-TYPE SIGMA FACTO"/>
    <property type="match status" value="1"/>
</dbReference>
<evidence type="ECO:0000313" key="8">
    <source>
        <dbReference type="Proteomes" id="UP000000852"/>
    </source>
</evidence>
<reference evidence="7 8" key="1">
    <citation type="journal article" date="2009" name="Stand. Genomic Sci.">
        <title>Complete genome sequence of Pedobacter heparinus type strain (HIM 762-3).</title>
        <authorList>
            <person name="Han C."/>
            <person name="Spring S."/>
            <person name="Lapidus A."/>
            <person name="Del Rio T.G."/>
            <person name="Tice H."/>
            <person name="Copeland A."/>
            <person name="Cheng J.F."/>
            <person name="Lucas S."/>
            <person name="Chen F."/>
            <person name="Nolan M."/>
            <person name="Bruce D."/>
            <person name="Goodwin L."/>
            <person name="Pitluck S."/>
            <person name="Ivanova N."/>
            <person name="Mavromatis K."/>
            <person name="Mikhailova N."/>
            <person name="Pati A."/>
            <person name="Chen A."/>
            <person name="Palaniappan K."/>
            <person name="Land M."/>
            <person name="Hauser L."/>
            <person name="Chang Y.J."/>
            <person name="Jeffries C.C."/>
            <person name="Saunders E."/>
            <person name="Chertkov O."/>
            <person name="Brettin T."/>
            <person name="Goker M."/>
            <person name="Rohde M."/>
            <person name="Bristow J."/>
            <person name="Eisen J.A."/>
            <person name="Markowitz V."/>
            <person name="Hugenholtz P."/>
            <person name="Kyrpides N.C."/>
            <person name="Klenk H.P."/>
            <person name="Detter J.C."/>
        </authorList>
    </citation>
    <scope>NUCLEOTIDE SEQUENCE [LARGE SCALE GENOMIC DNA]</scope>
    <source>
        <strain evidence="8">ATCC 13125 / DSM 2366 / CIP 104194 / JCM 7457 / NBRC 12017 / NCIMB 9290 / NRRL B-14731 / HIM 762-3</strain>
    </source>
</reference>
<dbReference type="Gene3D" id="1.10.10.10">
    <property type="entry name" value="Winged helix-like DNA-binding domain superfamily/Winged helix DNA-binding domain"/>
    <property type="match status" value="1"/>
</dbReference>
<dbReference type="AlphaFoldDB" id="C6XXN2"/>
<dbReference type="GO" id="GO:0016987">
    <property type="term" value="F:sigma factor activity"/>
    <property type="evidence" value="ECO:0007669"/>
    <property type="project" value="UniProtKB-KW"/>
</dbReference>
<feature type="domain" description="RNA polymerase sigma-70 region 2" evidence="5">
    <location>
        <begin position="26"/>
        <end position="84"/>
    </location>
</feature>
<evidence type="ECO:0000256" key="3">
    <source>
        <dbReference type="ARBA" id="ARBA00023082"/>
    </source>
</evidence>
<evidence type="ECO:0000259" key="5">
    <source>
        <dbReference type="Pfam" id="PF04542"/>
    </source>
</evidence>
<dbReference type="InterPro" id="IPR039425">
    <property type="entry name" value="RNA_pol_sigma-70-like"/>
</dbReference>
<dbReference type="GO" id="GO:0003677">
    <property type="term" value="F:DNA binding"/>
    <property type="evidence" value="ECO:0007669"/>
    <property type="project" value="InterPro"/>
</dbReference>
<evidence type="ECO:0000313" key="7">
    <source>
        <dbReference type="EMBL" id="ACU02286.1"/>
    </source>
</evidence>
<dbReference type="InterPro" id="IPR013325">
    <property type="entry name" value="RNA_pol_sigma_r2"/>
</dbReference>
<dbReference type="KEGG" id="phe:Phep_0060"/>
<protein>
    <submittedName>
        <fullName evidence="7">RNA polymerase sigma factor, sigma-70 family</fullName>
    </submittedName>
</protein>
<keyword evidence="2" id="KW-0805">Transcription regulation</keyword>
<dbReference type="RefSeq" id="WP_012780239.1">
    <property type="nucleotide sequence ID" value="NC_013061.1"/>
</dbReference>
<dbReference type="Gene3D" id="1.10.1740.10">
    <property type="match status" value="1"/>
</dbReference>
<dbReference type="Proteomes" id="UP000000852">
    <property type="component" value="Chromosome"/>
</dbReference>
<proteinExistence type="inferred from homology"/>
<evidence type="ECO:0000256" key="1">
    <source>
        <dbReference type="ARBA" id="ARBA00010641"/>
    </source>
</evidence>
<evidence type="ECO:0000256" key="4">
    <source>
        <dbReference type="ARBA" id="ARBA00023163"/>
    </source>
</evidence>
<dbReference type="InterPro" id="IPR013324">
    <property type="entry name" value="RNA_pol_sigma_r3/r4-like"/>
</dbReference>
<keyword evidence="3" id="KW-0731">Sigma factor</keyword>
<sequence>MELPFTDDSVTWQLFKNGDKKAFSFIYTTYSPNLYEYGMRILQDEELTRDAIHDLFVKLWQNRKSIGTTNNIKYYLITALRNTIFTLKGIENRMQLTGLNEADAFHLDFTLESAYIRKEDLNLLSIQLLDALNQISPRQKEILYLRYFEELDYNQIAEMMNISVKGAYKLSARALEALRELMKLPLSLLLFLLLMGRERF</sequence>
<dbReference type="CDD" id="cd06171">
    <property type="entry name" value="Sigma70_r4"/>
    <property type="match status" value="1"/>
</dbReference>
<evidence type="ECO:0000259" key="6">
    <source>
        <dbReference type="Pfam" id="PF08281"/>
    </source>
</evidence>
<feature type="domain" description="RNA polymerase sigma factor 70 region 4 type 2" evidence="6">
    <location>
        <begin position="127"/>
        <end position="178"/>
    </location>
</feature>
<accession>C6XXN2</accession>